<organism evidence="1 2">
    <name type="scientific">Cetraspora pellucida</name>
    <dbReference type="NCBI Taxonomy" id="1433469"/>
    <lineage>
        <taxon>Eukaryota</taxon>
        <taxon>Fungi</taxon>
        <taxon>Fungi incertae sedis</taxon>
        <taxon>Mucoromycota</taxon>
        <taxon>Glomeromycotina</taxon>
        <taxon>Glomeromycetes</taxon>
        <taxon>Diversisporales</taxon>
        <taxon>Gigasporaceae</taxon>
        <taxon>Cetraspora</taxon>
    </lineage>
</organism>
<proteinExistence type="predicted"/>
<dbReference type="EMBL" id="CAJVPW010014211">
    <property type="protein sequence ID" value="CAG8652095.1"/>
    <property type="molecule type" value="Genomic_DNA"/>
</dbReference>
<evidence type="ECO:0000313" key="1">
    <source>
        <dbReference type="EMBL" id="CAG8652095.1"/>
    </source>
</evidence>
<feature type="non-terminal residue" evidence="1">
    <location>
        <position position="678"/>
    </location>
</feature>
<accession>A0ACA9NFP4</accession>
<name>A0ACA9NFP4_9GLOM</name>
<gene>
    <name evidence="1" type="ORF">SPELUC_LOCUS8953</name>
</gene>
<keyword evidence="2" id="KW-1185">Reference proteome</keyword>
<dbReference type="Proteomes" id="UP000789366">
    <property type="component" value="Unassembled WGS sequence"/>
</dbReference>
<comment type="caution">
    <text evidence="1">The sequence shown here is derived from an EMBL/GenBank/DDBJ whole genome shotgun (WGS) entry which is preliminary data.</text>
</comment>
<reference evidence="1" key="1">
    <citation type="submission" date="2021-06" db="EMBL/GenBank/DDBJ databases">
        <authorList>
            <person name="Kallberg Y."/>
            <person name="Tangrot J."/>
            <person name="Rosling A."/>
        </authorList>
    </citation>
    <scope>NUCLEOTIDE SEQUENCE</scope>
    <source>
        <strain evidence="1">28 12/20/2015</strain>
    </source>
</reference>
<evidence type="ECO:0000313" key="2">
    <source>
        <dbReference type="Proteomes" id="UP000789366"/>
    </source>
</evidence>
<protein>
    <submittedName>
        <fullName evidence="1">11209_t:CDS:1</fullName>
    </submittedName>
</protein>
<feature type="non-terminal residue" evidence="1">
    <location>
        <position position="1"/>
    </location>
</feature>
<sequence length="678" mass="75782">PEKGLRHYLVLAYNNQPSVLLLENIELFFPINGDNPLLSYYFRELLDNCFKEKVTISIIGTSTNIDSINQVARSIFEDEIEFGTLTPMERLEVLETCTKNLDLASDVDIKDINNKCHGFVAVDVVSLCRMAAEHSDAKSIQQTGEPYELKISNDDFLYGLQKIRISSLQENISVQKVESIKWSDIGGLEEVKSILEESVIWIYKHVDDFRNLGIKPSNGVLLYGPPGTGKTLLAKAVATESSANFIPVSIPDLIKGEVGESEKAIANIFKIARRCSPCIIFLDELEAMFGSKESSGSFGRKIISQLLLELDQLDSVDQGVVILAATNNPRAIDPSLLRPGRIDRLIYIKPPSLSERISILQIQNGKIKFSENIDLRGIAEKTENFTGADLKALVQRAALLRPLVSLKSRLAFPEIFRGFASSVFQQTSDQQTIKDNDKKETETDFGFKSVPEIGHVFTNVASKYDVMNDAMSLGIHRLWKDHFIRTMAPGPGTKLLDVAGGTGDIAMGFLNYCKEIHEDTSAQVTLLDINPKMVDVGRERFKRTPYNQTSQVQFEIGNAENLSTIPSNSFDVYTIAFGIRNCTHIDRVLSEAYRVLRPGGRFMCLEFGKVQNPIISTMYNLYSFQIIPVLGQVIAADRDSYQYLVESIQRFPSQDKFAEMIKNAGFTIVGNGWDDLTF</sequence>